<dbReference type="PROSITE" id="PS01191">
    <property type="entry name" value="RIBOSOMAL_S3AE"/>
    <property type="match status" value="1"/>
</dbReference>
<feature type="compositionally biased region" description="Acidic residues" evidence="8">
    <location>
        <begin position="67"/>
        <end position="91"/>
    </location>
</feature>
<keyword evidence="2 6" id="KW-0963">Cytoplasm</keyword>
<dbReference type="SMART" id="SM01397">
    <property type="entry name" value="Ribosomal_S3Ae"/>
    <property type="match status" value="1"/>
</dbReference>
<dbReference type="GO" id="GO:0006412">
    <property type="term" value="P:translation"/>
    <property type="evidence" value="ECO:0007669"/>
    <property type="project" value="UniProtKB-UniRule"/>
</dbReference>
<dbReference type="GO" id="GO:0000228">
    <property type="term" value="C:nuclear chromosome"/>
    <property type="evidence" value="ECO:0007669"/>
    <property type="project" value="InterPro"/>
</dbReference>
<dbReference type="AlphaFoldDB" id="A0AAF0EAD7"/>
<feature type="region of interest" description="Disordered" evidence="8">
    <location>
        <begin position="491"/>
        <end position="518"/>
    </location>
</feature>
<keyword evidence="10" id="KW-1185">Reference proteome</keyword>
<dbReference type="Proteomes" id="UP001220961">
    <property type="component" value="Chromosome 6"/>
</dbReference>
<evidence type="ECO:0000256" key="1">
    <source>
        <dbReference type="ARBA" id="ARBA00004496"/>
    </source>
</evidence>
<dbReference type="InterPro" id="IPR006939">
    <property type="entry name" value="SNF5"/>
</dbReference>
<dbReference type="GO" id="GO:0006338">
    <property type="term" value="P:chromatin remodeling"/>
    <property type="evidence" value="ECO:0007669"/>
    <property type="project" value="InterPro"/>
</dbReference>
<evidence type="ECO:0000256" key="6">
    <source>
        <dbReference type="HAMAP-Rule" id="MF_03122"/>
    </source>
</evidence>
<evidence type="ECO:0000313" key="10">
    <source>
        <dbReference type="Proteomes" id="UP001220961"/>
    </source>
</evidence>
<sequence>MWVLGSSAAPVRPQTRIAPGQARFSTYASRMRAGTTTLMQPIWRGSHEAEDSLATRGGRHAVYYGEDVSDDDEIEVDDEDDDDFESPDDEYGSQTSSKRRRSHLGDRASDSPAARPGPSDVEAEAEWAAPGSQLGLPVPSKRLVVRPAKPVQPPYFSDEQLAQQGESPEVLVPIRIEFHTDTHRIKDVFLWNIHERLITPYQFAQMFLQDLDLPLAPHAVEIENSIIQQLADASAVLDNDDTLTRVIDLKTAARERKRLEDAEAQRRRVVAAQTVSADAMSPFMGPRKRGRPRKYPVPEPKEETPVVEPAVAPFPLAPSSAPTSSGPVSTPQDEDPKAAEKARIHDMLASVDAEDDLRVIVEYKVQIARHILRDRLEWDLSSEWTPEAFARSLTRDLGLPPEGRGIIAHAVHEQLMHHRRAATELGLFGSGKIYRCTMDELEQIERAEQAQLAEGVAPKEDAESAASLHRRATASASSALDLDEYAIGVRDEVGPPNTRSRRMAAGGQGTADSAPSIPFLIPDETLPLPVRRQQALATLRDLLSMGPRPLEGAWRDFGDVADFGPLLEYLSDAELEKMEEADLRATVGKNKKLSKGKGNKKRVVDPFTRKEWYDIKAPVFFENRNVGKTIVNRSQGLKNASDALKGRILEQSLADLNKDDEQAFRKFRLRIDEVQGRNCLTNFYGMDFTQDKVRSLVRKWQTLIEAYQDVKTTDGYLLRVFAIGFTRRRANQVKKTTYAKSSQIRAIRKKMFEVIQRESSSCDLREFVAKLIPEVMGREIEKSTQGIYPLKDVYIRKVKVLKRPKFDVGKLYELHGGAAVVGAEDVGTKIKSGEFKEPEIQASV</sequence>
<dbReference type="Pfam" id="PF04855">
    <property type="entry name" value="SNF5"/>
    <property type="match status" value="1"/>
</dbReference>
<reference evidence="9" key="1">
    <citation type="submission" date="2023-03" db="EMBL/GenBank/DDBJ databases">
        <title>Mating type loci evolution in Malassezia.</title>
        <authorList>
            <person name="Coelho M.A."/>
        </authorList>
    </citation>
    <scope>NUCLEOTIDE SEQUENCE</scope>
    <source>
        <strain evidence="9">CBS 10434</strain>
    </source>
</reference>
<evidence type="ECO:0000256" key="4">
    <source>
        <dbReference type="ARBA" id="ARBA00022990"/>
    </source>
</evidence>
<comment type="similarity">
    <text evidence="6 7">Belongs to the eukaryotic ribosomal protein eS1 family.</text>
</comment>
<comment type="caution">
    <text evidence="6">Lacks conserved residue(s) required for the propagation of feature annotation.</text>
</comment>
<evidence type="ECO:0000256" key="3">
    <source>
        <dbReference type="ARBA" id="ARBA00022980"/>
    </source>
</evidence>
<dbReference type="InterPro" id="IPR027500">
    <property type="entry name" value="Ribosomal_eS1_euk"/>
</dbReference>
<evidence type="ECO:0000256" key="2">
    <source>
        <dbReference type="ARBA" id="ARBA00022490"/>
    </source>
</evidence>
<evidence type="ECO:0000313" key="9">
    <source>
        <dbReference type="EMBL" id="WFD20780.1"/>
    </source>
</evidence>
<comment type="subunit">
    <text evidence="6">Component of the small ribosomal subunit. Mature ribosomes consist of a small (40S) and a large (60S) subunit. The 40S subunit contains about 33 different proteins and 1 molecule of RNA (18S). The 60S subunit contains about 49 different proteins and 3 molecules of RNA (25S, 5.8S and 5S).</text>
</comment>
<keyword evidence="4" id="KW-0007">Acetylation</keyword>
<dbReference type="InterPro" id="IPR001593">
    <property type="entry name" value="Ribosomal_eS1"/>
</dbReference>
<dbReference type="EMBL" id="CP119913">
    <property type="protein sequence ID" value="WFD20780.1"/>
    <property type="molecule type" value="Genomic_DNA"/>
</dbReference>
<dbReference type="HAMAP" id="MF_03122">
    <property type="entry name" value="Ribosomal_eS1_euk"/>
    <property type="match status" value="1"/>
</dbReference>
<evidence type="ECO:0000256" key="8">
    <source>
        <dbReference type="SAM" id="MobiDB-lite"/>
    </source>
</evidence>
<keyword evidence="3 6" id="KW-0689">Ribosomal protein</keyword>
<dbReference type="Pfam" id="PF01015">
    <property type="entry name" value="Ribosomal_S3Ae"/>
    <property type="match status" value="1"/>
</dbReference>
<dbReference type="InterPro" id="IPR018281">
    <property type="entry name" value="Ribosomal_eS1_CS"/>
</dbReference>
<name>A0AAF0EAD7_9BASI</name>
<gene>
    <name evidence="6 9" type="primary">RPS1</name>
    <name evidence="9" type="ORF">MCAP1_003034</name>
</gene>
<comment type="subcellular location">
    <subcellularLocation>
        <location evidence="1 6">Cytoplasm</location>
    </subcellularLocation>
</comment>
<feature type="region of interest" description="Disordered" evidence="8">
    <location>
        <begin position="64"/>
        <end position="123"/>
    </location>
</feature>
<protein>
    <recommendedName>
        <fullName evidence="6">Small ribosomal subunit protein eS1</fullName>
    </recommendedName>
</protein>
<dbReference type="PANTHER" id="PTHR11830">
    <property type="entry name" value="40S RIBOSOMAL PROTEIN S3A"/>
    <property type="match status" value="1"/>
</dbReference>
<feature type="compositionally biased region" description="Low complexity" evidence="8">
    <location>
        <begin position="306"/>
        <end position="318"/>
    </location>
</feature>
<evidence type="ECO:0000256" key="7">
    <source>
        <dbReference type="RuleBase" id="RU000668"/>
    </source>
</evidence>
<organism evidence="9 10">
    <name type="scientific">Malassezia caprae</name>
    <dbReference type="NCBI Taxonomy" id="1381934"/>
    <lineage>
        <taxon>Eukaryota</taxon>
        <taxon>Fungi</taxon>
        <taxon>Dikarya</taxon>
        <taxon>Basidiomycota</taxon>
        <taxon>Ustilaginomycotina</taxon>
        <taxon>Malasseziomycetes</taxon>
        <taxon>Malasseziales</taxon>
        <taxon>Malasseziaceae</taxon>
        <taxon>Malassezia</taxon>
    </lineage>
</organism>
<proteinExistence type="inferred from homology"/>
<evidence type="ECO:0000256" key="5">
    <source>
        <dbReference type="ARBA" id="ARBA00023274"/>
    </source>
</evidence>
<keyword evidence="5 6" id="KW-0687">Ribonucleoprotein</keyword>
<feature type="compositionally biased region" description="Polar residues" evidence="8">
    <location>
        <begin position="320"/>
        <end position="331"/>
    </location>
</feature>
<dbReference type="GO" id="GO:0022627">
    <property type="term" value="C:cytosolic small ribosomal subunit"/>
    <property type="evidence" value="ECO:0007669"/>
    <property type="project" value="UniProtKB-UniRule"/>
</dbReference>
<accession>A0AAF0EAD7</accession>
<dbReference type="GO" id="GO:0003735">
    <property type="term" value="F:structural constituent of ribosome"/>
    <property type="evidence" value="ECO:0007669"/>
    <property type="project" value="UniProtKB-UniRule"/>
</dbReference>
<feature type="region of interest" description="Disordered" evidence="8">
    <location>
        <begin position="280"/>
        <end position="341"/>
    </location>
</feature>